<dbReference type="AlphaFoldDB" id="A0A915JS07"/>
<evidence type="ECO:0000313" key="2">
    <source>
        <dbReference type="WBParaSite" id="nRc.2.0.1.t28647-RA"/>
    </source>
</evidence>
<sequence>MFLKDVILLFSTHISFVGEFYQGQIDSNGLVDDFFFREKRILSNIPLLSSIFCEKMDKINLHKGSVSSSSEHCPKYSFHNLWSTVNNRTPFTATKNGGKFKKNCEIPNDDEEKGKLFSDLGEKLFRHSNNRMSRSSRRSLCKSTISSHDSGRNRKIFIISKLKDV</sequence>
<accession>A0A915JS07</accession>
<keyword evidence="1" id="KW-1185">Reference proteome</keyword>
<dbReference type="Proteomes" id="UP000887565">
    <property type="component" value="Unplaced"/>
</dbReference>
<evidence type="ECO:0000313" key="1">
    <source>
        <dbReference type="Proteomes" id="UP000887565"/>
    </source>
</evidence>
<organism evidence="1 2">
    <name type="scientific">Romanomermis culicivorax</name>
    <name type="common">Nematode worm</name>
    <dbReference type="NCBI Taxonomy" id="13658"/>
    <lineage>
        <taxon>Eukaryota</taxon>
        <taxon>Metazoa</taxon>
        <taxon>Ecdysozoa</taxon>
        <taxon>Nematoda</taxon>
        <taxon>Enoplea</taxon>
        <taxon>Dorylaimia</taxon>
        <taxon>Mermithida</taxon>
        <taxon>Mermithoidea</taxon>
        <taxon>Mermithidae</taxon>
        <taxon>Romanomermis</taxon>
    </lineage>
</organism>
<name>A0A915JS07_ROMCU</name>
<protein>
    <submittedName>
        <fullName evidence="2">Uncharacterized protein</fullName>
    </submittedName>
</protein>
<proteinExistence type="predicted"/>
<dbReference type="WBParaSite" id="nRc.2.0.1.t28647-RA">
    <property type="protein sequence ID" value="nRc.2.0.1.t28647-RA"/>
    <property type="gene ID" value="nRc.2.0.1.g28647"/>
</dbReference>
<reference evidence="2" key="1">
    <citation type="submission" date="2022-11" db="UniProtKB">
        <authorList>
            <consortium name="WormBaseParasite"/>
        </authorList>
    </citation>
    <scope>IDENTIFICATION</scope>
</reference>